<dbReference type="SUPFAM" id="SSF53335">
    <property type="entry name" value="S-adenosyl-L-methionine-dependent methyltransferases"/>
    <property type="match status" value="1"/>
</dbReference>
<dbReference type="Pfam" id="PF08241">
    <property type="entry name" value="Methyltransf_11"/>
    <property type="match status" value="1"/>
</dbReference>
<gene>
    <name evidence="2" type="ORF">TCIL3000_8_5210</name>
</gene>
<dbReference type="VEuPathDB" id="TriTrypDB:TcIL3000_8_5210"/>
<dbReference type="AlphaFoldDB" id="G0USD6"/>
<sequence>MCTSDGCDSTREVFSVANYAAEQMPFMDNSFDTVVDMFGLCSYDDPVRALREMSRVCKPGGHLLLLEHGKGNCCRVNNYLDKWAQRHANVWGCWWNRDIQRYIRLSGLTVVKKEEKHFGTTHYLVAKPYKSMDEYVDRDSAAQDC</sequence>
<protein>
    <recommendedName>
        <fullName evidence="1">Methyltransferase type 11 domain-containing protein</fullName>
    </recommendedName>
</protein>
<reference evidence="2" key="1">
    <citation type="journal article" date="2012" name="Proc. Natl. Acad. Sci. U.S.A.">
        <title>Antigenic diversity is generated by distinct evolutionary mechanisms in African trypanosome species.</title>
        <authorList>
            <person name="Jackson A.P."/>
            <person name="Berry A."/>
            <person name="Aslett M."/>
            <person name="Allison H.C."/>
            <person name="Burton P."/>
            <person name="Vavrova-Anderson J."/>
            <person name="Brown R."/>
            <person name="Browne H."/>
            <person name="Corton N."/>
            <person name="Hauser H."/>
            <person name="Gamble J."/>
            <person name="Gilderthorp R."/>
            <person name="Marcello L."/>
            <person name="McQuillan J."/>
            <person name="Otto T.D."/>
            <person name="Quail M.A."/>
            <person name="Sanders M.J."/>
            <person name="van Tonder A."/>
            <person name="Ginger M.L."/>
            <person name="Field M.C."/>
            <person name="Barry J.D."/>
            <person name="Hertz-Fowler C."/>
            <person name="Berriman M."/>
        </authorList>
    </citation>
    <scope>NUCLEOTIDE SEQUENCE</scope>
    <source>
        <strain evidence="2">IL3000</strain>
    </source>
</reference>
<organism evidence="2">
    <name type="scientific">Trypanosoma congolense (strain IL3000)</name>
    <dbReference type="NCBI Taxonomy" id="1068625"/>
    <lineage>
        <taxon>Eukaryota</taxon>
        <taxon>Discoba</taxon>
        <taxon>Euglenozoa</taxon>
        <taxon>Kinetoplastea</taxon>
        <taxon>Metakinetoplastina</taxon>
        <taxon>Trypanosomatida</taxon>
        <taxon>Trypanosomatidae</taxon>
        <taxon>Trypanosoma</taxon>
        <taxon>Nannomonas</taxon>
    </lineage>
</organism>
<dbReference type="Gene3D" id="3.40.50.150">
    <property type="entry name" value="Vaccinia Virus protein VP39"/>
    <property type="match status" value="1"/>
</dbReference>
<name>G0USD6_TRYCI</name>
<dbReference type="InterPro" id="IPR029063">
    <property type="entry name" value="SAM-dependent_MTases_sf"/>
</dbReference>
<dbReference type="PANTHER" id="PTHR42912">
    <property type="entry name" value="METHYLTRANSFERASE"/>
    <property type="match status" value="1"/>
</dbReference>
<dbReference type="EMBL" id="HE575321">
    <property type="protein sequence ID" value="CCC92299.1"/>
    <property type="molecule type" value="Genomic_DNA"/>
</dbReference>
<accession>G0USD6</accession>
<feature type="domain" description="Methyltransferase type 11" evidence="1">
    <location>
        <begin position="16"/>
        <end position="64"/>
    </location>
</feature>
<dbReference type="InterPro" id="IPR050508">
    <property type="entry name" value="Methyltransf_Superfamily"/>
</dbReference>
<evidence type="ECO:0000313" key="2">
    <source>
        <dbReference type="EMBL" id="CCC92299.1"/>
    </source>
</evidence>
<evidence type="ECO:0000259" key="1">
    <source>
        <dbReference type="Pfam" id="PF08241"/>
    </source>
</evidence>
<dbReference type="CDD" id="cd02440">
    <property type="entry name" value="AdoMet_MTases"/>
    <property type="match status" value="1"/>
</dbReference>
<dbReference type="InterPro" id="IPR013216">
    <property type="entry name" value="Methyltransf_11"/>
</dbReference>
<dbReference type="GO" id="GO:0008757">
    <property type="term" value="F:S-adenosylmethionine-dependent methyltransferase activity"/>
    <property type="evidence" value="ECO:0007669"/>
    <property type="project" value="InterPro"/>
</dbReference>
<proteinExistence type="predicted"/>
<dbReference type="PANTHER" id="PTHR42912:SF80">
    <property type="entry name" value="METHYLTRANSFERASE DOMAIN-CONTAINING PROTEIN"/>
    <property type="match status" value="1"/>
</dbReference>